<dbReference type="SUPFAM" id="SSF56281">
    <property type="entry name" value="Metallo-hydrolase/oxidoreductase"/>
    <property type="match status" value="1"/>
</dbReference>
<dbReference type="GeneID" id="82848076"/>
<dbReference type="EMBL" id="CAKE01000010">
    <property type="protein sequence ID" value="CCI81866.1"/>
    <property type="molecule type" value="Genomic_DNA"/>
</dbReference>
<evidence type="ECO:0000259" key="1">
    <source>
        <dbReference type="Pfam" id="PF00753"/>
    </source>
</evidence>
<protein>
    <recommendedName>
        <fullName evidence="1">Metallo-beta-lactamase domain-containing protein</fullName>
    </recommendedName>
</protein>
<dbReference type="AlphaFoldDB" id="I7JUX9"/>
<sequence length="55" mass="6242">MYRLFKLADPNIKAELLFEITASEQLAKLGIKPSDIDYVIISHLDCDHANGLRQI</sequence>
<dbReference type="PATRIC" id="fig|1423758.3.peg.937"/>
<keyword evidence="3" id="KW-1185">Reference proteome</keyword>
<dbReference type="InterPro" id="IPR036866">
    <property type="entry name" value="RibonucZ/Hydroxyglut_hydro"/>
</dbReference>
<reference evidence="2 3" key="1">
    <citation type="submission" date="2012-06" db="EMBL/GenBank/DDBJ databases">
        <title>Draft Genome Sequence of Lactobacillus hominis Strain CRBIP 24.179T, isolated from human intestine.</title>
        <authorList>
            <person name="Cousin S."/>
            <person name="Ma L."/>
            <person name="Bizet C."/>
            <person name="Loux V."/>
            <person name="Bouchier C."/>
            <person name="Clermont D."/>
            <person name="Creno S."/>
        </authorList>
    </citation>
    <scope>NUCLEOTIDE SEQUENCE [LARGE SCALE GENOMIC DNA]</scope>
    <source>
        <strain evidence="3">CRBIP 24.179T</strain>
    </source>
</reference>
<dbReference type="Pfam" id="PF00753">
    <property type="entry name" value="Lactamase_B"/>
    <property type="match status" value="1"/>
</dbReference>
<accession>I7JUX9</accession>
<dbReference type="InterPro" id="IPR001279">
    <property type="entry name" value="Metallo-B-lactamas"/>
</dbReference>
<comment type="caution">
    <text evidence="2">The sequence shown here is derived from an EMBL/GenBank/DDBJ whole genome shotgun (WGS) entry which is preliminary data.</text>
</comment>
<dbReference type="Proteomes" id="UP000009320">
    <property type="component" value="Unassembled WGS sequence"/>
</dbReference>
<dbReference type="RefSeq" id="WP_008470779.1">
    <property type="nucleotide sequence ID" value="NZ_AYZP01000002.1"/>
</dbReference>
<evidence type="ECO:0000313" key="2">
    <source>
        <dbReference type="EMBL" id="CCI81866.1"/>
    </source>
</evidence>
<dbReference type="STRING" id="1423758.FC41_GL000927"/>
<proteinExistence type="predicted"/>
<name>I7JUX9_9LACO</name>
<feature type="domain" description="Metallo-beta-lactamase" evidence="1">
    <location>
        <begin position="19"/>
        <end position="54"/>
    </location>
</feature>
<dbReference type="Gene3D" id="3.60.15.10">
    <property type="entry name" value="Ribonuclease Z/Hydroxyacylglutathione hydrolase-like"/>
    <property type="match status" value="1"/>
</dbReference>
<organism evidence="2 3">
    <name type="scientific">Lactobacillus hominis DSM 23910 = CRBIP 24.179</name>
    <dbReference type="NCBI Taxonomy" id="1423758"/>
    <lineage>
        <taxon>Bacteria</taxon>
        <taxon>Bacillati</taxon>
        <taxon>Bacillota</taxon>
        <taxon>Bacilli</taxon>
        <taxon>Lactobacillales</taxon>
        <taxon>Lactobacillaceae</taxon>
        <taxon>Lactobacillus</taxon>
    </lineage>
</organism>
<evidence type="ECO:0000313" key="3">
    <source>
        <dbReference type="Proteomes" id="UP000009320"/>
    </source>
</evidence>
<gene>
    <name evidence="2" type="ORF">BN55_00755</name>
</gene>